<feature type="compositionally biased region" description="Polar residues" evidence="3">
    <location>
        <begin position="266"/>
        <end position="283"/>
    </location>
</feature>
<dbReference type="AlphaFoldDB" id="A0A914GVZ5"/>
<keyword evidence="2" id="KW-0539">Nucleus</keyword>
<dbReference type="InterPro" id="IPR000953">
    <property type="entry name" value="Chromo/chromo_shadow_dom"/>
</dbReference>
<feature type="compositionally biased region" description="Basic and acidic residues" evidence="3">
    <location>
        <begin position="196"/>
        <end position="207"/>
    </location>
</feature>
<dbReference type="InterPro" id="IPR052458">
    <property type="entry name" value="PcG_PRC1-like_component"/>
</dbReference>
<feature type="region of interest" description="Disordered" evidence="3">
    <location>
        <begin position="81"/>
        <end position="246"/>
    </location>
</feature>
<comment type="subcellular location">
    <subcellularLocation>
        <location evidence="1">Nucleus</location>
    </subcellularLocation>
</comment>
<dbReference type="Proteomes" id="UP000887572">
    <property type="component" value="Unplaced"/>
</dbReference>
<dbReference type="GO" id="GO:0000785">
    <property type="term" value="C:chromatin"/>
    <property type="evidence" value="ECO:0007669"/>
    <property type="project" value="TreeGrafter"/>
</dbReference>
<feature type="compositionally biased region" description="Polar residues" evidence="3">
    <location>
        <begin position="360"/>
        <end position="394"/>
    </location>
</feature>
<dbReference type="SUPFAM" id="SSF54160">
    <property type="entry name" value="Chromo domain-like"/>
    <property type="match status" value="1"/>
</dbReference>
<dbReference type="GO" id="GO:0000122">
    <property type="term" value="P:negative regulation of transcription by RNA polymerase II"/>
    <property type="evidence" value="ECO:0007669"/>
    <property type="project" value="TreeGrafter"/>
</dbReference>
<name>A0A914GVZ5_GLORO</name>
<dbReference type="PROSITE" id="PS00598">
    <property type="entry name" value="CHROMO_1"/>
    <property type="match status" value="1"/>
</dbReference>
<dbReference type="InterPro" id="IPR023779">
    <property type="entry name" value="Chromodomain_CS"/>
</dbReference>
<evidence type="ECO:0000313" key="5">
    <source>
        <dbReference type="Proteomes" id="UP000887572"/>
    </source>
</evidence>
<proteinExistence type="predicted"/>
<dbReference type="Pfam" id="PF00385">
    <property type="entry name" value="Chromo"/>
    <property type="match status" value="1"/>
</dbReference>
<feature type="compositionally biased region" description="Acidic residues" evidence="3">
    <location>
        <begin position="216"/>
        <end position="225"/>
    </location>
</feature>
<evidence type="ECO:0000256" key="2">
    <source>
        <dbReference type="ARBA" id="ARBA00023242"/>
    </source>
</evidence>
<dbReference type="InterPro" id="IPR023780">
    <property type="entry name" value="Chromo_domain"/>
</dbReference>
<feature type="domain" description="Chromo" evidence="4">
    <location>
        <begin position="33"/>
        <end position="91"/>
    </location>
</feature>
<dbReference type="GO" id="GO:0003682">
    <property type="term" value="F:chromatin binding"/>
    <property type="evidence" value="ECO:0007669"/>
    <property type="project" value="TreeGrafter"/>
</dbReference>
<sequence length="504" mass="56340">MSSPSLRSRQHSLIVIVILNSMDPDPIDGDQVYAAERLLQSRTRRGQQEFLVKWKGWNSKHNTWEPRANILDERLIQEFEQRMGSRAPKRRATGAPPSSSGRKETATLGISTAELEPPQQKKSRRADPSPNRAKTDTASDVTSPSTSMSTRRSSRRSSAAKESRESSVVKPKPAEAAANESKPPAKDSPVMALKTVKKEKLEEKKAEPSTGTDPELSTENEEKPEEDGKKATSSQDAQPKGAEPVVPLEIYVEHTVKTEKIECGNVQEQLSSTKSTNSGTPLENGQHPKSEMTSNDEELVVYTLSDNGHSSEQQQETVPSGSKSMSSTEVVVDEEEEITLIKEDDQQPKQSVAETKRSLPRSQLTRKNSGSTMRLQTTWSDEQPKQKNPSAATESVTEPYLYNGSYTITDLANTQLSSLFKTSLQNEPRNPDVNNLNQVGPRYEFPLVKRSKYPWGLWNVRGRVKKPCQEVKPRWKQPIWQIQRLEPNLLDFPAAEETKNDTHG</sequence>
<dbReference type="GO" id="GO:0035102">
    <property type="term" value="C:PRC1 complex"/>
    <property type="evidence" value="ECO:0007669"/>
    <property type="project" value="TreeGrafter"/>
</dbReference>
<evidence type="ECO:0000256" key="1">
    <source>
        <dbReference type="ARBA" id="ARBA00004123"/>
    </source>
</evidence>
<dbReference type="PROSITE" id="PS50013">
    <property type="entry name" value="CHROMO_2"/>
    <property type="match status" value="1"/>
</dbReference>
<feature type="region of interest" description="Disordered" evidence="3">
    <location>
        <begin position="261"/>
        <end position="394"/>
    </location>
</feature>
<organism evidence="5 6">
    <name type="scientific">Globodera rostochiensis</name>
    <name type="common">Golden nematode worm</name>
    <name type="synonym">Heterodera rostochiensis</name>
    <dbReference type="NCBI Taxonomy" id="31243"/>
    <lineage>
        <taxon>Eukaryota</taxon>
        <taxon>Metazoa</taxon>
        <taxon>Ecdysozoa</taxon>
        <taxon>Nematoda</taxon>
        <taxon>Chromadorea</taxon>
        <taxon>Rhabditida</taxon>
        <taxon>Tylenchina</taxon>
        <taxon>Tylenchomorpha</taxon>
        <taxon>Tylenchoidea</taxon>
        <taxon>Heteroderidae</taxon>
        <taxon>Heteroderinae</taxon>
        <taxon>Globodera</taxon>
    </lineage>
</organism>
<dbReference type="PANTHER" id="PTHR46389:SF3">
    <property type="entry name" value="POLYCOMB GROUP PROTEIN PC"/>
    <property type="match status" value="1"/>
</dbReference>
<dbReference type="WBParaSite" id="Gr19_v10_g11279.t2">
    <property type="protein sequence ID" value="Gr19_v10_g11279.t2"/>
    <property type="gene ID" value="Gr19_v10_g11279"/>
</dbReference>
<accession>A0A914GVZ5</accession>
<dbReference type="PANTHER" id="PTHR46389">
    <property type="entry name" value="POLYCOMB GROUP PROTEIN PC"/>
    <property type="match status" value="1"/>
</dbReference>
<feature type="compositionally biased region" description="Polar residues" evidence="3">
    <location>
        <begin position="304"/>
        <end position="328"/>
    </location>
</feature>
<dbReference type="InterPro" id="IPR016197">
    <property type="entry name" value="Chromo-like_dom_sf"/>
</dbReference>
<evidence type="ECO:0000256" key="3">
    <source>
        <dbReference type="SAM" id="MobiDB-lite"/>
    </source>
</evidence>
<evidence type="ECO:0000313" key="6">
    <source>
        <dbReference type="WBParaSite" id="Gr19_v10_g11279.t2"/>
    </source>
</evidence>
<protein>
    <submittedName>
        <fullName evidence="6">Chromo domain-containing protein</fullName>
    </submittedName>
</protein>
<dbReference type="SMART" id="SM00298">
    <property type="entry name" value="CHROMO"/>
    <property type="match status" value="1"/>
</dbReference>
<keyword evidence="5" id="KW-1185">Reference proteome</keyword>
<reference evidence="6" key="1">
    <citation type="submission" date="2022-11" db="UniProtKB">
        <authorList>
            <consortium name="WormBaseParasite"/>
        </authorList>
    </citation>
    <scope>IDENTIFICATION</scope>
</reference>
<evidence type="ECO:0000259" key="4">
    <source>
        <dbReference type="PROSITE" id="PS50013"/>
    </source>
</evidence>
<dbReference type="CDD" id="cd18644">
    <property type="entry name" value="CD_polycomb"/>
    <property type="match status" value="1"/>
</dbReference>
<dbReference type="Gene3D" id="2.40.50.40">
    <property type="match status" value="1"/>
</dbReference>